<organism evidence="2">
    <name type="scientific">uncultured Thiotrichaceae bacterium</name>
    <dbReference type="NCBI Taxonomy" id="298394"/>
    <lineage>
        <taxon>Bacteria</taxon>
        <taxon>Pseudomonadati</taxon>
        <taxon>Pseudomonadota</taxon>
        <taxon>Gammaproteobacteria</taxon>
        <taxon>Thiotrichales</taxon>
        <taxon>Thiotrichaceae</taxon>
        <taxon>environmental samples</taxon>
    </lineage>
</organism>
<reference evidence="2" key="1">
    <citation type="submission" date="2020-01" db="EMBL/GenBank/DDBJ databases">
        <authorList>
            <person name="Meier V. D."/>
            <person name="Meier V D."/>
        </authorList>
    </citation>
    <scope>NUCLEOTIDE SEQUENCE</scope>
    <source>
        <strain evidence="2">HLG_WM_MAG_07</strain>
    </source>
</reference>
<protein>
    <submittedName>
        <fullName evidence="2">GNAT family N-acetyltransferase</fullName>
    </submittedName>
</protein>
<evidence type="ECO:0000313" key="2">
    <source>
        <dbReference type="EMBL" id="CAA6808456.1"/>
    </source>
</evidence>
<accession>A0A6S6SV33</accession>
<dbReference type="GO" id="GO:0016740">
    <property type="term" value="F:transferase activity"/>
    <property type="evidence" value="ECO:0007669"/>
    <property type="project" value="UniProtKB-KW"/>
</dbReference>
<dbReference type="Gene3D" id="3.40.630.30">
    <property type="match status" value="1"/>
</dbReference>
<name>A0A6S6SV33_9GAMM</name>
<feature type="domain" description="BioF2-like acetyltransferase" evidence="1">
    <location>
        <begin position="167"/>
        <end position="305"/>
    </location>
</feature>
<dbReference type="Pfam" id="PF13480">
    <property type="entry name" value="Acetyltransf_6"/>
    <property type="match status" value="1"/>
</dbReference>
<dbReference type="SUPFAM" id="SSF55729">
    <property type="entry name" value="Acyl-CoA N-acyltransferases (Nat)"/>
    <property type="match status" value="1"/>
</dbReference>
<dbReference type="AlphaFoldDB" id="A0A6S6SV33"/>
<dbReference type="EMBL" id="CACVAY010000037">
    <property type="protein sequence ID" value="CAA6808456.1"/>
    <property type="molecule type" value="Genomic_DNA"/>
</dbReference>
<proteinExistence type="predicted"/>
<dbReference type="InterPro" id="IPR016181">
    <property type="entry name" value="Acyl_CoA_acyltransferase"/>
</dbReference>
<keyword evidence="2" id="KW-0808">Transferase</keyword>
<gene>
    <name evidence="2" type="ORF">HELGO_WM12788</name>
</gene>
<evidence type="ECO:0000259" key="1">
    <source>
        <dbReference type="Pfam" id="PF13480"/>
    </source>
</evidence>
<sequence>MKFICLDNWNDLPQSSNLLFAQSQKESLFFSREWFEEVVTPALKDDESLLLACIVDGENVLAILPLIQRDNREWSSLCHLYSSLYTVLLATDHQQEILACLCQGLSQLPFDYLSLEPVAEDDSHIISLQQMMESSGLSCTRYYRFYNWFHRVEGQTFAEYMADRPSQVRNTIARKARKLEREHGYEICLHTGGDVQQAMADYNAAYEASWKASEQFGKLLDAMSKSLAKPGWPRLAILYIEEQPVAAQLWFVTHRKAIIFRLAHDETWKRYSPGSILTRYLMEYVIDTDKVEEIDFLVGNERYKQNWMAQRRERWGMVCVHTPKPQEKSNPIIRSLKGLLKKLN</sequence>
<dbReference type="InterPro" id="IPR038740">
    <property type="entry name" value="BioF2-like_GNAT_dom"/>
</dbReference>